<dbReference type="Proteomes" id="UP000823775">
    <property type="component" value="Unassembled WGS sequence"/>
</dbReference>
<gene>
    <name evidence="1" type="ORF">HAX54_042392</name>
</gene>
<keyword evidence="2" id="KW-1185">Reference proteome</keyword>
<feature type="non-terminal residue" evidence="1">
    <location>
        <position position="1"/>
    </location>
</feature>
<sequence length="67" mass="7247">LDPQLAGVAHVAGSGLKPQSTPARQPEFPKTRHAIRRCMFQTQVALIFPSDLLVNCAYLALHGLPPT</sequence>
<proteinExistence type="predicted"/>
<protein>
    <submittedName>
        <fullName evidence="1">Uncharacterized protein</fullName>
    </submittedName>
</protein>
<evidence type="ECO:0000313" key="1">
    <source>
        <dbReference type="EMBL" id="MCD7459949.1"/>
    </source>
</evidence>
<feature type="non-terminal residue" evidence="1">
    <location>
        <position position="67"/>
    </location>
</feature>
<comment type="caution">
    <text evidence="1">The sequence shown here is derived from an EMBL/GenBank/DDBJ whole genome shotgun (WGS) entry which is preliminary data.</text>
</comment>
<dbReference type="EMBL" id="JACEIK010000624">
    <property type="protein sequence ID" value="MCD7459949.1"/>
    <property type="molecule type" value="Genomic_DNA"/>
</dbReference>
<reference evidence="1 2" key="1">
    <citation type="journal article" date="2021" name="BMC Genomics">
        <title>Datura genome reveals duplications of psychoactive alkaloid biosynthetic genes and high mutation rate following tissue culture.</title>
        <authorList>
            <person name="Rajewski A."/>
            <person name="Carter-House D."/>
            <person name="Stajich J."/>
            <person name="Litt A."/>
        </authorList>
    </citation>
    <scope>NUCLEOTIDE SEQUENCE [LARGE SCALE GENOMIC DNA]</scope>
    <source>
        <strain evidence="1">AR-01</strain>
    </source>
</reference>
<accession>A0ABS8SMF1</accession>
<evidence type="ECO:0000313" key="2">
    <source>
        <dbReference type="Proteomes" id="UP000823775"/>
    </source>
</evidence>
<name>A0ABS8SMF1_DATST</name>
<organism evidence="1 2">
    <name type="scientific">Datura stramonium</name>
    <name type="common">Jimsonweed</name>
    <name type="synonym">Common thornapple</name>
    <dbReference type="NCBI Taxonomy" id="4076"/>
    <lineage>
        <taxon>Eukaryota</taxon>
        <taxon>Viridiplantae</taxon>
        <taxon>Streptophyta</taxon>
        <taxon>Embryophyta</taxon>
        <taxon>Tracheophyta</taxon>
        <taxon>Spermatophyta</taxon>
        <taxon>Magnoliopsida</taxon>
        <taxon>eudicotyledons</taxon>
        <taxon>Gunneridae</taxon>
        <taxon>Pentapetalae</taxon>
        <taxon>asterids</taxon>
        <taxon>lamiids</taxon>
        <taxon>Solanales</taxon>
        <taxon>Solanaceae</taxon>
        <taxon>Solanoideae</taxon>
        <taxon>Datureae</taxon>
        <taxon>Datura</taxon>
    </lineage>
</organism>